<dbReference type="GO" id="GO:0032259">
    <property type="term" value="P:methylation"/>
    <property type="evidence" value="ECO:0007669"/>
    <property type="project" value="UniProtKB-KW"/>
</dbReference>
<dbReference type="Proteomes" id="UP001500457">
    <property type="component" value="Unassembled WGS sequence"/>
</dbReference>
<dbReference type="SUPFAM" id="SSF53335">
    <property type="entry name" value="S-adenosyl-L-methionine-dependent methyltransferases"/>
    <property type="match status" value="1"/>
</dbReference>
<keyword evidence="1" id="KW-0489">Methyltransferase</keyword>
<accession>A0ABP9EE29</accession>
<gene>
    <name evidence="1" type="ORF">GCM10023203_27940</name>
</gene>
<dbReference type="Gene3D" id="3.40.50.150">
    <property type="entry name" value="Vaccinia Virus protein VP39"/>
    <property type="match status" value="1"/>
</dbReference>
<proteinExistence type="predicted"/>
<evidence type="ECO:0000313" key="2">
    <source>
        <dbReference type="Proteomes" id="UP001500457"/>
    </source>
</evidence>
<dbReference type="CDD" id="cd02440">
    <property type="entry name" value="AdoMet_MTases"/>
    <property type="match status" value="1"/>
</dbReference>
<keyword evidence="1" id="KW-0808">Transferase</keyword>
<protein>
    <submittedName>
        <fullName evidence="1">SAM-dependent methyltransferase</fullName>
    </submittedName>
</protein>
<dbReference type="PIRSF" id="PIRSF017393">
    <property type="entry name" value="MTase_SAV2177"/>
    <property type="match status" value="1"/>
</dbReference>
<dbReference type="RefSeq" id="WP_274233067.1">
    <property type="nucleotide sequence ID" value="NZ_BAABHQ010000006.1"/>
</dbReference>
<dbReference type="InterPro" id="IPR029063">
    <property type="entry name" value="SAM-dependent_MTases_sf"/>
</dbReference>
<evidence type="ECO:0000313" key="1">
    <source>
        <dbReference type="EMBL" id="GAA4876095.1"/>
    </source>
</evidence>
<keyword evidence="2" id="KW-1185">Reference proteome</keyword>
<name>A0ABP9EE29_9PSEU</name>
<sequence>MGGHQVREEPPELAGPTPNRARIYDHFLGGTENFAIDREFAEEADRVFPAMRQLCRDHRRFSRAVVRHLADSGYDQFLELGSGLPTVDHVHTVAARSVADRRVVYVDRVPETVEHAARLVADEPGVAVECADATDVRAVLGSPGVRRLLDLDRPVAVLAVAVLHSSTDDVARRTVQGYREALAPGSVIALSHPTGLAHPDLRAWCDIRHSGYSYAPWLRDPEDMAPWFEGMELIGPGWVSAPDWTPTGPAPGAEVTGSGLWGVVARVP</sequence>
<dbReference type="InterPro" id="IPR006764">
    <property type="entry name" value="SAM_dep_MeTrfase_SAV2177_type"/>
</dbReference>
<dbReference type="GO" id="GO:0008168">
    <property type="term" value="F:methyltransferase activity"/>
    <property type="evidence" value="ECO:0007669"/>
    <property type="project" value="UniProtKB-KW"/>
</dbReference>
<comment type="caution">
    <text evidence="1">The sequence shown here is derived from an EMBL/GenBank/DDBJ whole genome shotgun (WGS) entry which is preliminary data.</text>
</comment>
<organism evidence="1 2">
    <name type="scientific">Actinomycetospora straminea</name>
    <dbReference type="NCBI Taxonomy" id="663607"/>
    <lineage>
        <taxon>Bacteria</taxon>
        <taxon>Bacillati</taxon>
        <taxon>Actinomycetota</taxon>
        <taxon>Actinomycetes</taxon>
        <taxon>Pseudonocardiales</taxon>
        <taxon>Pseudonocardiaceae</taxon>
        <taxon>Actinomycetospora</taxon>
    </lineage>
</organism>
<reference evidence="2" key="1">
    <citation type="journal article" date="2019" name="Int. J. Syst. Evol. Microbiol.">
        <title>The Global Catalogue of Microorganisms (GCM) 10K type strain sequencing project: providing services to taxonomists for standard genome sequencing and annotation.</title>
        <authorList>
            <consortium name="The Broad Institute Genomics Platform"/>
            <consortium name="The Broad Institute Genome Sequencing Center for Infectious Disease"/>
            <person name="Wu L."/>
            <person name="Ma J."/>
        </authorList>
    </citation>
    <scope>NUCLEOTIDE SEQUENCE [LARGE SCALE GENOMIC DNA]</scope>
    <source>
        <strain evidence="2">JCM 17983</strain>
    </source>
</reference>
<dbReference type="Pfam" id="PF04672">
    <property type="entry name" value="Methyltransf_19"/>
    <property type="match status" value="1"/>
</dbReference>
<dbReference type="EMBL" id="BAABHQ010000006">
    <property type="protein sequence ID" value="GAA4876095.1"/>
    <property type="molecule type" value="Genomic_DNA"/>
</dbReference>